<organism evidence="2 3">
    <name type="scientific">Saguinus oedipus</name>
    <name type="common">Cotton-top tamarin</name>
    <name type="synonym">Oedipomidas oedipus</name>
    <dbReference type="NCBI Taxonomy" id="9490"/>
    <lineage>
        <taxon>Eukaryota</taxon>
        <taxon>Metazoa</taxon>
        <taxon>Chordata</taxon>
        <taxon>Craniata</taxon>
        <taxon>Vertebrata</taxon>
        <taxon>Euteleostomi</taxon>
        <taxon>Mammalia</taxon>
        <taxon>Eutheria</taxon>
        <taxon>Euarchontoglires</taxon>
        <taxon>Primates</taxon>
        <taxon>Haplorrhini</taxon>
        <taxon>Platyrrhini</taxon>
        <taxon>Cebidae</taxon>
        <taxon>Callitrichinae</taxon>
        <taxon>Saguinus</taxon>
    </lineage>
</organism>
<evidence type="ECO:0000313" key="3">
    <source>
        <dbReference type="Proteomes" id="UP001266305"/>
    </source>
</evidence>
<reference evidence="2 3" key="1">
    <citation type="submission" date="2023-05" db="EMBL/GenBank/DDBJ databases">
        <title>B98-5 Cell Line De Novo Hybrid Assembly: An Optical Mapping Approach.</title>
        <authorList>
            <person name="Kananen K."/>
            <person name="Auerbach J.A."/>
            <person name="Kautto E."/>
            <person name="Blachly J.S."/>
        </authorList>
    </citation>
    <scope>NUCLEOTIDE SEQUENCE [LARGE SCALE GENOMIC DNA]</scope>
    <source>
        <strain evidence="2">B95-8</strain>
        <tissue evidence="2">Cell line</tissue>
    </source>
</reference>
<proteinExistence type="predicted"/>
<dbReference type="Pfam" id="PF13927">
    <property type="entry name" value="Ig_3"/>
    <property type="match status" value="1"/>
</dbReference>
<evidence type="ECO:0000313" key="2">
    <source>
        <dbReference type="EMBL" id="KAK2112642.1"/>
    </source>
</evidence>
<keyword evidence="2" id="KW-0675">Receptor</keyword>
<feature type="domain" description="Ig-like" evidence="1">
    <location>
        <begin position="31"/>
        <end position="129"/>
    </location>
</feature>
<dbReference type="InterPro" id="IPR003599">
    <property type="entry name" value="Ig_sub"/>
</dbReference>
<accession>A0ABQ9VWX7</accession>
<dbReference type="SMART" id="SM00408">
    <property type="entry name" value="IGc2"/>
    <property type="match status" value="1"/>
</dbReference>
<dbReference type="EMBL" id="JASSZA010000005">
    <property type="protein sequence ID" value="KAK2112642.1"/>
    <property type="molecule type" value="Genomic_DNA"/>
</dbReference>
<evidence type="ECO:0000259" key="1">
    <source>
        <dbReference type="PROSITE" id="PS50835"/>
    </source>
</evidence>
<dbReference type="Proteomes" id="UP001266305">
    <property type="component" value="Unassembled WGS sequence"/>
</dbReference>
<dbReference type="InterPro" id="IPR036179">
    <property type="entry name" value="Ig-like_dom_sf"/>
</dbReference>
<dbReference type="InterPro" id="IPR013783">
    <property type="entry name" value="Ig-like_fold"/>
</dbReference>
<dbReference type="Gene3D" id="2.60.40.10">
    <property type="entry name" value="Immunoglobulins"/>
    <property type="match status" value="1"/>
</dbReference>
<comment type="caution">
    <text evidence="2">The sequence shown here is derived from an EMBL/GenBank/DDBJ whole genome shotgun (WGS) entry which is preliminary data.</text>
</comment>
<feature type="non-terminal residue" evidence="2">
    <location>
        <position position="131"/>
    </location>
</feature>
<dbReference type="SMART" id="SM00409">
    <property type="entry name" value="IG"/>
    <property type="match status" value="1"/>
</dbReference>
<dbReference type="SUPFAM" id="SSF48726">
    <property type="entry name" value="Immunoglobulin"/>
    <property type="match status" value="1"/>
</dbReference>
<dbReference type="PROSITE" id="PS50835">
    <property type="entry name" value="IG_LIKE"/>
    <property type="match status" value="1"/>
</dbReference>
<sequence>VPNEYFGISSDVTLYNKVKAQKNQKNKQNVPNGFHVNLEKMPTEGEDLKLSCTVNKFLYRDVTWILMRIVNNRTMHYSISKQKMAITKEHSIILNLTIKNVSLEDSGTYACRARNVYTGEEILKKKEVTIR</sequence>
<dbReference type="InterPro" id="IPR003598">
    <property type="entry name" value="Ig_sub2"/>
</dbReference>
<gene>
    <name evidence="2" type="primary">FLT1_2</name>
    <name evidence="2" type="ORF">P7K49_012389</name>
</gene>
<feature type="non-terminal residue" evidence="2">
    <location>
        <position position="1"/>
    </location>
</feature>
<protein>
    <submittedName>
        <fullName evidence="2">Vascular endothelial growth factor receptor 1</fullName>
    </submittedName>
</protein>
<name>A0ABQ9VWX7_SAGOE</name>
<dbReference type="InterPro" id="IPR007110">
    <property type="entry name" value="Ig-like_dom"/>
</dbReference>
<dbReference type="CDD" id="cd00096">
    <property type="entry name" value="Ig"/>
    <property type="match status" value="1"/>
</dbReference>
<keyword evidence="3" id="KW-1185">Reference proteome</keyword>